<feature type="coiled-coil region" evidence="1">
    <location>
        <begin position="1100"/>
        <end position="1130"/>
    </location>
</feature>
<feature type="region of interest" description="Disordered" evidence="2">
    <location>
        <begin position="1293"/>
        <end position="1345"/>
    </location>
</feature>
<feature type="compositionally biased region" description="Polar residues" evidence="2">
    <location>
        <begin position="955"/>
        <end position="965"/>
    </location>
</feature>
<dbReference type="InParanoid" id="F2UAQ1"/>
<feature type="compositionally biased region" description="Polar residues" evidence="2">
    <location>
        <begin position="172"/>
        <end position="184"/>
    </location>
</feature>
<dbReference type="EMBL" id="GL832966">
    <property type="protein sequence ID" value="EGD73467.1"/>
    <property type="molecule type" value="Genomic_DNA"/>
</dbReference>
<organism evidence="4">
    <name type="scientific">Salpingoeca rosetta (strain ATCC 50818 / BSB-021)</name>
    <dbReference type="NCBI Taxonomy" id="946362"/>
    <lineage>
        <taxon>Eukaryota</taxon>
        <taxon>Choanoflagellata</taxon>
        <taxon>Craspedida</taxon>
        <taxon>Salpingoecidae</taxon>
        <taxon>Salpingoeca</taxon>
    </lineage>
</organism>
<sequence>MSLWRKLRDPSQVTQQVLRIRHGRRASHRHCRRHAHTGRRVLAQDQHQPSQQVKVALREQPSRSALRVGVVRPADQPYMSLLESRVVDGENWFCVRMTGGRSGWALLPDTIAQPLVDSTTTSASTTSSSDAASRLPSQTISTAEASTTTASNTGSISPASTSTSAAPGMLQSMVQQMAAAQTQNHDGDSDSDSSKNQTAASPPVTSSASASAWGSPDEQQEEDNEHYAMYGVTPDELEQDLRHFSDEDGDYNNFDADDDVGGGEQHEHQPPSHVNITQRLHQEREQNQHQPQHQPLPSWPSPSSISSFSPSSPATQSSQSAYSSHPYSRDAFDVVAQKMRALNTAIHMETIPAPSTAEEQQRNRHVLALRLRSILDVLSYHRRIAGVDASLDARVLAAALAGLARISPRVWHKVLRHRGFAVLCQQLAATRSVALDDASSVQSAVINLLMSRRDRGHVSTGVLAELRSCLELRRAMQRLLEGVMTAAFGAQSALEHGPPGHADDAVDDVDDIDDFVDDVDDVSDDTAQTRAGGDERVRVLAQSALLHSIFHLDSPLIFEAFDRHISTSRKAAHTVDVECIRNLALAVKVAAQDYTRPPASQRQLIGTAVAAFVARQDAPQMLVPELENHTTLAAVALMATHVSDSSDCCALLAPVVETALEHVDEAPTAALGVIAWSLGRVDADHRPHQAGPYLAAVLRLLRMRRAAVHMTDAYNAGVTSGTILDRTVLDRAAMRDLFDERELRRLAKEERTEADTLDKGARDREVAGHKGSLDGEAASSSDRSTLHGDDDDESDADVDDVDDVGGDHARSTVLVTEEGVRVEFVDNKPVFPEISGFLRFSPADMANLAFAAKNMGVTEHRAFSMLTGRDRHSMFRYRSDFPVMQLKASSLAERTHFDMANRFITEAPSDRSLATQRAMAQRQLEKMAARGEELQALEAEEENEDEEDMHDDNDVNLNHTSGEDTSSSSSSPSSSSSSSSAAAAEKKSGKKRKGKKLTKEEAALAALHVQRVLRGVSTLYIDRIVRDSTLLDVLGVCNGVLALASDNDIALRSRDTLQRMVDELRSKWGVGDNYVTDTNAFVLMAEACDAAVSELTEALAAKETLKLKEKEEALRRREEQVLLLQRQQEQQSRLHEETAWMDDVGTARSDELAMGTHRETIDEEVMDEQQSLVHHQGSDDGGDDGENSEDHEVLAGTGEGSGEAAPGGQQEDEMLRDTGTGGDVADDLSSGDDAQWLADQRVGGDGGDGEGESRGGTTGSEDVVAPQHGSGVVEGESLHDQLMSMWATNSSSSVSSLTAPASSSSPPPGSPLSSTAAEDSARVDGSPSTTPEEAAREHARALTSPLVDVLTTMTKRADQHVLSRRQGTHRGAHARFWTSTGTVSAIHRRVTKDAGRLGLQTTTRAQVLEKLLKLKGRDLKMLAKGLGLKSSGTKLDISRHILHSSLRLEEVEQLAHNPHLIEEIPREFQ</sequence>
<evidence type="ECO:0000256" key="2">
    <source>
        <dbReference type="SAM" id="MobiDB-lite"/>
    </source>
</evidence>
<accession>F2UAQ1</accession>
<evidence type="ECO:0000256" key="1">
    <source>
        <dbReference type="SAM" id="Coils"/>
    </source>
</evidence>
<evidence type="ECO:0000313" key="3">
    <source>
        <dbReference type="EMBL" id="EGD73467.1"/>
    </source>
</evidence>
<feature type="compositionally biased region" description="Acidic residues" evidence="2">
    <location>
        <begin position="789"/>
        <end position="804"/>
    </location>
</feature>
<feature type="region of interest" description="Disordered" evidence="2">
    <location>
        <begin position="1166"/>
        <end position="1268"/>
    </location>
</feature>
<feature type="compositionally biased region" description="Basic and acidic residues" evidence="2">
    <location>
        <begin position="750"/>
        <end position="773"/>
    </location>
</feature>
<protein>
    <submittedName>
        <fullName evidence="3">Uncharacterized protein</fullName>
    </submittedName>
</protein>
<feature type="compositionally biased region" description="Acidic residues" evidence="2">
    <location>
        <begin position="938"/>
        <end position="951"/>
    </location>
</feature>
<feature type="compositionally biased region" description="Low complexity" evidence="2">
    <location>
        <begin position="1293"/>
        <end position="1304"/>
    </location>
</feature>
<feature type="region of interest" description="Disordered" evidence="2">
    <location>
        <begin position="245"/>
        <end position="326"/>
    </location>
</feature>
<keyword evidence="4" id="KW-1185">Reference proteome</keyword>
<feature type="region of interest" description="Disordered" evidence="2">
    <location>
        <begin position="118"/>
        <end position="223"/>
    </location>
</feature>
<feature type="compositionally biased region" description="Low complexity" evidence="2">
    <location>
        <begin position="288"/>
        <end position="326"/>
    </location>
</feature>
<evidence type="ECO:0000313" key="4">
    <source>
        <dbReference type="Proteomes" id="UP000007799"/>
    </source>
</evidence>
<feature type="compositionally biased region" description="Low complexity" evidence="2">
    <location>
        <begin position="966"/>
        <end position="983"/>
    </location>
</feature>
<reference evidence="3" key="1">
    <citation type="submission" date="2009-08" db="EMBL/GenBank/DDBJ databases">
        <title>Annotation of Salpingoeca rosetta.</title>
        <authorList>
            <consortium name="The Broad Institute Genome Sequencing Platform"/>
            <person name="Russ C."/>
            <person name="Cuomo C."/>
            <person name="Burger G."/>
            <person name="Gray M.W."/>
            <person name="Holland P.W.H."/>
            <person name="King N."/>
            <person name="Lang F.B.F."/>
            <person name="Roger A.J."/>
            <person name="Ruiz-Trillo I."/>
            <person name="Young S.K."/>
            <person name="Zeng Q."/>
            <person name="Gargeya S."/>
            <person name="Alvarado L."/>
            <person name="Berlin A."/>
            <person name="Chapman S.B."/>
            <person name="Chen Z."/>
            <person name="Freedman E."/>
            <person name="Gellesch M."/>
            <person name="Goldberg J."/>
            <person name="Griggs A."/>
            <person name="Gujja S."/>
            <person name="Heilman E."/>
            <person name="Heiman D."/>
            <person name="Howarth C."/>
            <person name="Mehta T."/>
            <person name="Neiman D."/>
            <person name="Pearson M."/>
            <person name="Roberts A."/>
            <person name="Saif S."/>
            <person name="Shea T."/>
            <person name="Shenoy N."/>
            <person name="Sisk P."/>
            <person name="Stolte C."/>
            <person name="Sykes S."/>
            <person name="White J."/>
            <person name="Yandava C."/>
            <person name="Haas B."/>
            <person name="Nusbaum C."/>
            <person name="Birren B."/>
        </authorList>
    </citation>
    <scope>NUCLEOTIDE SEQUENCE [LARGE SCALE GENOMIC DNA]</scope>
    <source>
        <strain evidence="3">ATCC 50818</strain>
    </source>
</reference>
<feature type="compositionally biased region" description="Low complexity" evidence="2">
    <location>
        <begin position="118"/>
        <end position="168"/>
    </location>
</feature>
<feature type="compositionally biased region" description="Acidic residues" evidence="2">
    <location>
        <begin position="247"/>
        <end position="261"/>
    </location>
</feature>
<dbReference type="RefSeq" id="XP_004993749.1">
    <property type="nucleotide sequence ID" value="XM_004993692.1"/>
</dbReference>
<keyword evidence="1" id="KW-0175">Coiled coil</keyword>
<feature type="region of interest" description="Disordered" evidence="2">
    <location>
        <begin position="938"/>
        <end position="997"/>
    </location>
</feature>
<feature type="compositionally biased region" description="Low complexity" evidence="2">
    <location>
        <begin position="198"/>
        <end position="212"/>
    </location>
</feature>
<dbReference type="KEGG" id="sre:PTSG_12269"/>
<feature type="region of interest" description="Disordered" evidence="2">
    <location>
        <begin position="750"/>
        <end position="805"/>
    </location>
</feature>
<name>F2UAQ1_SALR5</name>
<dbReference type="Proteomes" id="UP000007799">
    <property type="component" value="Unassembled WGS sequence"/>
</dbReference>
<gene>
    <name evidence="3" type="ORF">PTSG_12269</name>
</gene>
<dbReference type="GeneID" id="16074328"/>
<proteinExistence type="predicted"/>